<reference evidence="2 3" key="1">
    <citation type="journal article" date="2013" name="BMC Genomics">
        <title>Comparative genomics of parasitic silkworm microsporidia reveal an association between genome expansion and host adaptation.</title>
        <authorList>
            <person name="Pan G."/>
            <person name="Xu J."/>
            <person name="Li T."/>
            <person name="Xia Q."/>
            <person name="Liu S.L."/>
            <person name="Zhang G."/>
            <person name="Li S."/>
            <person name="Li C."/>
            <person name="Liu H."/>
            <person name="Yang L."/>
            <person name="Liu T."/>
            <person name="Zhang X."/>
            <person name="Wu Z."/>
            <person name="Fan W."/>
            <person name="Dang X."/>
            <person name="Xiang H."/>
            <person name="Tao M."/>
            <person name="Li Y."/>
            <person name="Hu J."/>
            <person name="Li Z."/>
            <person name="Lin L."/>
            <person name="Luo J."/>
            <person name="Geng L."/>
            <person name="Wang L."/>
            <person name="Long M."/>
            <person name="Wan Y."/>
            <person name="He N."/>
            <person name="Zhang Z."/>
            <person name="Lu C."/>
            <person name="Keeling P.J."/>
            <person name="Wang J."/>
            <person name="Xiang Z."/>
            <person name="Zhou Z."/>
        </authorList>
    </citation>
    <scope>NUCLEOTIDE SEQUENCE [LARGE SCALE GENOMIC DNA]</scope>
    <source>
        <strain evidence="3">CQ1 / CVCC 102059</strain>
    </source>
</reference>
<feature type="transmembrane region" description="Helical" evidence="1">
    <location>
        <begin position="90"/>
        <end position="108"/>
    </location>
</feature>
<accession>R0MAC6</accession>
<keyword evidence="1" id="KW-0472">Membrane</keyword>
<feature type="transmembrane region" description="Helical" evidence="1">
    <location>
        <begin position="259"/>
        <end position="276"/>
    </location>
</feature>
<dbReference type="OMA" id="PYILPLW"/>
<feature type="transmembrane region" description="Helical" evidence="1">
    <location>
        <begin position="117"/>
        <end position="133"/>
    </location>
</feature>
<feature type="transmembrane region" description="Helical" evidence="1">
    <location>
        <begin position="62"/>
        <end position="84"/>
    </location>
</feature>
<sequence length="297" mass="34247">MKYVLICFVFAELIFTTTLICLSRTYIKDCKAGMMIYFFTNSLNILISSSKAKIRTYFNLPILTISFCYTASSLLQMISFYMNISSVTFSNYYSLRVVIVSLISSFVLNKKYTIMQRSGKVLVVLGVIIQFFADKSNSLKPYILFSIGSGAFNAVAAVIFEAKIKNRISDVFSYIFTYSFSYIPFNLIASIFEYNKYRYDFLFKHWIFYVLIVLHVISTYMSLFLSMSCDSFERTIISNVVGLLASLFSDLILLGKCDIFPLIGFTFVFIGIYLYINNKREEKQIENPELDVNLEVQ</sequence>
<feature type="transmembrane region" description="Helical" evidence="1">
    <location>
        <begin position="139"/>
        <end position="160"/>
    </location>
</feature>
<dbReference type="AlphaFoldDB" id="R0MAC6"/>
<gene>
    <name evidence="2" type="ORF">NBO_13g0066</name>
</gene>
<keyword evidence="1" id="KW-0812">Transmembrane</keyword>
<protein>
    <submittedName>
        <fullName evidence="2">Nicotinic acid transporter</fullName>
    </submittedName>
</protein>
<organism evidence="2 3">
    <name type="scientific">Nosema bombycis (strain CQ1 / CVCC 102059)</name>
    <name type="common">Microsporidian parasite</name>
    <name type="synonym">Pebrine of silkworm</name>
    <dbReference type="NCBI Taxonomy" id="578461"/>
    <lineage>
        <taxon>Eukaryota</taxon>
        <taxon>Fungi</taxon>
        <taxon>Fungi incertae sedis</taxon>
        <taxon>Microsporidia</taxon>
        <taxon>Nosematidae</taxon>
        <taxon>Nosema</taxon>
    </lineage>
</organism>
<keyword evidence="3" id="KW-1185">Reference proteome</keyword>
<feature type="transmembrane region" description="Helical" evidence="1">
    <location>
        <begin position="236"/>
        <end position="253"/>
    </location>
</feature>
<dbReference type="Proteomes" id="UP000016927">
    <property type="component" value="Unassembled WGS sequence"/>
</dbReference>
<dbReference type="VEuPathDB" id="MicrosporidiaDB:NBO_13g0066"/>
<evidence type="ECO:0000313" key="2">
    <source>
        <dbReference type="EMBL" id="EOB14889.1"/>
    </source>
</evidence>
<dbReference type="SUPFAM" id="SSF103481">
    <property type="entry name" value="Multidrug resistance efflux transporter EmrE"/>
    <property type="match status" value="1"/>
</dbReference>
<feature type="transmembrane region" description="Helical" evidence="1">
    <location>
        <begin position="172"/>
        <end position="194"/>
    </location>
</feature>
<evidence type="ECO:0000256" key="1">
    <source>
        <dbReference type="SAM" id="Phobius"/>
    </source>
</evidence>
<feature type="transmembrane region" description="Helical" evidence="1">
    <location>
        <begin position="33"/>
        <end position="50"/>
    </location>
</feature>
<proteinExistence type="predicted"/>
<keyword evidence="1" id="KW-1133">Transmembrane helix</keyword>
<dbReference type="EMBL" id="KB908921">
    <property type="protein sequence ID" value="EOB14889.1"/>
    <property type="molecule type" value="Genomic_DNA"/>
</dbReference>
<evidence type="ECO:0000313" key="3">
    <source>
        <dbReference type="Proteomes" id="UP000016927"/>
    </source>
</evidence>
<dbReference type="OrthoDB" id="2194003at2759"/>
<name>R0MAC6_NOSB1</name>
<feature type="transmembrane region" description="Helical" evidence="1">
    <location>
        <begin position="206"/>
        <end position="224"/>
    </location>
</feature>
<dbReference type="HOGENOM" id="CLU_937190_0_0_1"/>
<dbReference type="InterPro" id="IPR037185">
    <property type="entry name" value="EmrE-like"/>
</dbReference>